<feature type="domain" description="Large ribosomal subunit protein bL25 beta" evidence="1">
    <location>
        <begin position="4"/>
        <end position="80"/>
    </location>
</feature>
<feature type="non-terminal residue" evidence="2">
    <location>
        <position position="92"/>
    </location>
</feature>
<evidence type="ECO:0000259" key="1">
    <source>
        <dbReference type="Pfam" id="PF14693"/>
    </source>
</evidence>
<keyword evidence="2" id="KW-0687">Ribonucleoprotein</keyword>
<sequence>MQLKQINISPAVVSKGAILATNASKVDVECLPSALVSYLEVDLSKLIELGDVIRVEDLTIPAGMEIKNDPRMVLVTSITPRKIKEETTETVA</sequence>
<gene>
    <name evidence="2" type="ORF">UT42_C0037G0004</name>
</gene>
<name>A0A0G0RJL4_9BACT</name>
<dbReference type="InterPro" id="IPR020057">
    <property type="entry name" value="Ribosomal_bL25_b-dom"/>
</dbReference>
<dbReference type="Proteomes" id="UP000034048">
    <property type="component" value="Unassembled WGS sequence"/>
</dbReference>
<dbReference type="GO" id="GO:0006412">
    <property type="term" value="P:translation"/>
    <property type="evidence" value="ECO:0007669"/>
    <property type="project" value="InterPro"/>
</dbReference>
<protein>
    <submittedName>
        <fullName evidence="2">50S ribosomal protein L25</fullName>
    </submittedName>
</protein>
<dbReference type="AlphaFoldDB" id="A0A0G0RJL4"/>
<evidence type="ECO:0000313" key="3">
    <source>
        <dbReference type="Proteomes" id="UP000034048"/>
    </source>
</evidence>
<dbReference type="GO" id="GO:0005840">
    <property type="term" value="C:ribosome"/>
    <property type="evidence" value="ECO:0007669"/>
    <property type="project" value="UniProtKB-KW"/>
</dbReference>
<dbReference type="EMBL" id="LBWS01000037">
    <property type="protein sequence ID" value="KKR13827.1"/>
    <property type="molecule type" value="Genomic_DNA"/>
</dbReference>
<organism evidence="2 3">
    <name type="scientific">Candidatus Falkowbacteria bacterium GW2011_GWA2_39_24</name>
    <dbReference type="NCBI Taxonomy" id="1618634"/>
    <lineage>
        <taxon>Bacteria</taxon>
        <taxon>Candidatus Falkowiibacteriota</taxon>
    </lineage>
</organism>
<dbReference type="InterPro" id="IPR011035">
    <property type="entry name" value="Ribosomal_bL25/Gln-tRNA_synth"/>
</dbReference>
<evidence type="ECO:0000313" key="2">
    <source>
        <dbReference type="EMBL" id="KKR13827.1"/>
    </source>
</evidence>
<dbReference type="Gene3D" id="2.170.120.20">
    <property type="entry name" value="Ribosomal protein L25, beta domain"/>
    <property type="match status" value="1"/>
</dbReference>
<dbReference type="Pfam" id="PF14693">
    <property type="entry name" value="Ribosomal_TL5_C"/>
    <property type="match status" value="1"/>
</dbReference>
<dbReference type="InterPro" id="IPR037121">
    <property type="entry name" value="Ribosomal_bL25_C"/>
</dbReference>
<reference evidence="2 3" key="1">
    <citation type="journal article" date="2015" name="Nature">
        <title>rRNA introns, odd ribosomes, and small enigmatic genomes across a large radiation of phyla.</title>
        <authorList>
            <person name="Brown C.T."/>
            <person name="Hug L.A."/>
            <person name="Thomas B.C."/>
            <person name="Sharon I."/>
            <person name="Castelle C.J."/>
            <person name="Singh A."/>
            <person name="Wilkins M.J."/>
            <person name="Williams K.H."/>
            <person name="Banfield J.F."/>
        </authorList>
    </citation>
    <scope>NUCLEOTIDE SEQUENCE [LARGE SCALE GENOMIC DNA]</scope>
</reference>
<proteinExistence type="predicted"/>
<dbReference type="SUPFAM" id="SSF50715">
    <property type="entry name" value="Ribosomal protein L25-like"/>
    <property type="match status" value="1"/>
</dbReference>
<keyword evidence="2" id="KW-0689">Ribosomal protein</keyword>
<comment type="caution">
    <text evidence="2">The sequence shown here is derived from an EMBL/GenBank/DDBJ whole genome shotgun (WGS) entry which is preliminary data.</text>
</comment>
<accession>A0A0G0RJL4</accession>